<dbReference type="PATRIC" id="fig|1276220.3.peg.70"/>
<keyword evidence="1" id="KW-0472">Membrane</keyword>
<feature type="transmembrane region" description="Helical" evidence="1">
    <location>
        <begin position="71"/>
        <end position="91"/>
    </location>
</feature>
<keyword evidence="1" id="KW-1133">Transmembrane helix</keyword>
<accession>S5LSW9</accession>
<gene>
    <name evidence="2" type="ORF">STAIW_v1c00690</name>
</gene>
<proteinExistence type="predicted"/>
<dbReference type="KEGG" id="stai:STAIW_v1c00690"/>
<name>S5LSW9_9MOLU</name>
<dbReference type="HOGENOM" id="CLU_2144256_0_0_14"/>
<sequence>MAAIVGVIQPAIALIIVGGMLVALYSLLSLDGGPLKSSIIDPNGATDLNGNSIMIAISMQTLYLFNIWDSLFFILANTIMPSIGIFFIYNVSRYFNSNSWFSITVGLFYDLH</sequence>
<dbReference type="Proteomes" id="UP000014984">
    <property type="component" value="Chromosome"/>
</dbReference>
<evidence type="ECO:0000256" key="1">
    <source>
        <dbReference type="SAM" id="Phobius"/>
    </source>
</evidence>
<keyword evidence="1" id="KW-0812">Transmembrane</keyword>
<organism evidence="2 3">
    <name type="scientific">Spiroplasma taiwanense CT-1</name>
    <dbReference type="NCBI Taxonomy" id="1276220"/>
    <lineage>
        <taxon>Bacteria</taxon>
        <taxon>Bacillati</taxon>
        <taxon>Mycoplasmatota</taxon>
        <taxon>Mollicutes</taxon>
        <taxon>Entomoplasmatales</taxon>
        <taxon>Spiroplasmataceae</taxon>
        <taxon>Spiroplasma</taxon>
    </lineage>
</organism>
<evidence type="ECO:0000313" key="2">
    <source>
        <dbReference type="EMBL" id="AGR40764.1"/>
    </source>
</evidence>
<evidence type="ECO:0000313" key="3">
    <source>
        <dbReference type="Proteomes" id="UP000014984"/>
    </source>
</evidence>
<dbReference type="AlphaFoldDB" id="S5LSW9"/>
<protein>
    <submittedName>
        <fullName evidence="2">Uncharacterized protein</fullName>
    </submittedName>
</protein>
<dbReference type="EMBL" id="CP005074">
    <property type="protein sequence ID" value="AGR40764.1"/>
    <property type="molecule type" value="Genomic_DNA"/>
</dbReference>
<feature type="transmembrane region" description="Helical" evidence="1">
    <location>
        <begin position="6"/>
        <end position="28"/>
    </location>
</feature>
<keyword evidence="3" id="KW-1185">Reference proteome</keyword>
<dbReference type="RefSeq" id="WP_020833903.1">
    <property type="nucleotide sequence ID" value="NC_021846.1"/>
</dbReference>
<reference evidence="2 3" key="1">
    <citation type="journal article" date="2013" name="Genome Biol. Evol.">
        <title>Comparison of metabolic capacities and inference of gene content evolution in mosquito-associated Spiroplasma diminutum and S. taiwanense.</title>
        <authorList>
            <person name="Lo W.S."/>
            <person name="Ku C."/>
            <person name="Chen L.L."/>
            <person name="Chang T.H."/>
            <person name="Kuo C.H."/>
        </authorList>
    </citation>
    <scope>NUCLEOTIDE SEQUENCE [LARGE SCALE GENOMIC DNA]</scope>
    <source>
        <strain evidence="2">CT-1</strain>
    </source>
</reference>